<name>A0A915XLS7_9BACT</name>
<dbReference type="KEGG" id="ddu:GF1_27670"/>
<organism evidence="1 2">
    <name type="scientific">Desulfolithobacter dissulfuricans</name>
    <dbReference type="NCBI Taxonomy" id="2795293"/>
    <lineage>
        <taxon>Bacteria</taxon>
        <taxon>Pseudomonadati</taxon>
        <taxon>Thermodesulfobacteriota</taxon>
        <taxon>Desulfobulbia</taxon>
        <taxon>Desulfobulbales</taxon>
        <taxon>Desulfobulbaceae</taxon>
        <taxon>Desulfolithobacter</taxon>
    </lineage>
</organism>
<dbReference type="Proteomes" id="UP001063350">
    <property type="component" value="Chromosome"/>
</dbReference>
<dbReference type="EMBL" id="AP024233">
    <property type="protein sequence ID" value="BCO10391.1"/>
    <property type="molecule type" value="Genomic_DNA"/>
</dbReference>
<evidence type="ECO:0000313" key="1">
    <source>
        <dbReference type="EMBL" id="BCO10391.1"/>
    </source>
</evidence>
<reference evidence="1" key="1">
    <citation type="submission" date="2020-12" db="EMBL/GenBank/DDBJ databases">
        <title>Desulfobium dissulfuricans gen. nov., sp. nov., a novel mesophilic, sulfate-reducing bacterium isolated from a deep-sea hydrothermal vent.</title>
        <authorList>
            <person name="Hashimoto Y."/>
            <person name="Tame A."/>
            <person name="Sawayama S."/>
            <person name="Miyazaki J."/>
            <person name="Takai K."/>
            <person name="Nakagawa S."/>
        </authorList>
    </citation>
    <scope>NUCLEOTIDE SEQUENCE</scope>
    <source>
        <strain evidence="1">GF1</strain>
    </source>
</reference>
<protein>
    <submittedName>
        <fullName evidence="1">Uncharacterized protein</fullName>
    </submittedName>
</protein>
<evidence type="ECO:0000313" key="2">
    <source>
        <dbReference type="Proteomes" id="UP001063350"/>
    </source>
</evidence>
<keyword evidence="2" id="KW-1185">Reference proteome</keyword>
<dbReference type="RefSeq" id="WP_267927123.1">
    <property type="nucleotide sequence ID" value="NZ_AP024233.1"/>
</dbReference>
<dbReference type="AlphaFoldDB" id="A0A915XLS7"/>
<accession>A0A915XLS7</accession>
<proteinExistence type="predicted"/>
<gene>
    <name evidence="1" type="ORF">GF1_27670</name>
</gene>
<sequence length="61" mass="6934">MAALEKQVVEGIFAGKSLEELRPLVKTIARLKTRTTMVHLQCIHDTRNVLTSAQQEFLKKL</sequence>